<name>A0A8T0JIJ3_PHAAN</name>
<dbReference type="InterPro" id="IPR006847">
    <property type="entry name" value="IF2_N"/>
</dbReference>
<dbReference type="SUPFAM" id="SSF52156">
    <property type="entry name" value="Initiation factor IF2/eIF5b, domain 3"/>
    <property type="match status" value="1"/>
</dbReference>
<dbReference type="Gene3D" id="2.40.30.10">
    <property type="entry name" value="Translation factors"/>
    <property type="match status" value="2"/>
</dbReference>
<feature type="coiled-coil region" evidence="9">
    <location>
        <begin position="721"/>
        <end position="748"/>
    </location>
</feature>
<evidence type="ECO:0000256" key="6">
    <source>
        <dbReference type="ARBA" id="ARBA00023134"/>
    </source>
</evidence>
<feature type="compositionally biased region" description="Basic and acidic residues" evidence="10">
    <location>
        <begin position="320"/>
        <end position="336"/>
    </location>
</feature>
<dbReference type="InterPro" id="IPR044145">
    <property type="entry name" value="IF2_II"/>
</dbReference>
<keyword evidence="5" id="KW-0648">Protein biosynthesis</keyword>
<dbReference type="SUPFAM" id="SSF52540">
    <property type="entry name" value="P-loop containing nucleoside triphosphate hydrolases"/>
    <property type="match status" value="1"/>
</dbReference>
<dbReference type="Gene3D" id="3.40.50.300">
    <property type="entry name" value="P-loop containing nucleotide triphosphate hydrolases"/>
    <property type="match status" value="1"/>
</dbReference>
<evidence type="ECO:0000256" key="5">
    <source>
        <dbReference type="ARBA" id="ARBA00022917"/>
    </source>
</evidence>
<keyword evidence="3 12" id="KW-0396">Initiation factor</keyword>
<feature type="region of interest" description="Disordered" evidence="10">
    <location>
        <begin position="291"/>
        <end position="336"/>
    </location>
</feature>
<comment type="caution">
    <text evidence="12">The sequence shown here is derived from an EMBL/GenBank/DDBJ whole genome shotgun (WGS) entry which is preliminary data.</text>
</comment>
<dbReference type="Pfam" id="PF00009">
    <property type="entry name" value="GTP_EFTU"/>
    <property type="match status" value="1"/>
</dbReference>
<protein>
    <recommendedName>
        <fullName evidence="8">Translation initiation factor IF-2, chloroplastic</fullName>
    </recommendedName>
</protein>
<evidence type="ECO:0000256" key="1">
    <source>
        <dbReference type="ARBA" id="ARBA00007733"/>
    </source>
</evidence>
<dbReference type="Pfam" id="PF04760">
    <property type="entry name" value="IF2_N"/>
    <property type="match status" value="1"/>
</dbReference>
<evidence type="ECO:0000256" key="4">
    <source>
        <dbReference type="ARBA" id="ARBA00022741"/>
    </source>
</evidence>
<dbReference type="Gene3D" id="3.40.50.10050">
    <property type="entry name" value="Translation initiation factor IF- 2, domain 3"/>
    <property type="match status" value="1"/>
</dbReference>
<evidence type="ECO:0000256" key="2">
    <source>
        <dbReference type="ARBA" id="ARBA00022528"/>
    </source>
</evidence>
<dbReference type="InterPro" id="IPR023115">
    <property type="entry name" value="TIF_IF2_dom3"/>
</dbReference>
<evidence type="ECO:0000256" key="8">
    <source>
        <dbReference type="ARBA" id="ARBA00044105"/>
    </source>
</evidence>
<reference evidence="12 13" key="1">
    <citation type="submission" date="2020-05" db="EMBL/GenBank/DDBJ databases">
        <title>Vigna angularis (adzuki bean) Var. LongXiaoDou No. 4 denovo assembly.</title>
        <authorList>
            <person name="Xiang H."/>
        </authorList>
    </citation>
    <scope>NUCLEOTIDE SEQUENCE [LARGE SCALE GENOMIC DNA]</scope>
    <source>
        <tissue evidence="12">Leaf</tissue>
    </source>
</reference>
<dbReference type="PROSITE" id="PS01176">
    <property type="entry name" value="IF2"/>
    <property type="match status" value="1"/>
</dbReference>
<dbReference type="Pfam" id="PF11987">
    <property type="entry name" value="IF-2"/>
    <property type="match status" value="1"/>
</dbReference>
<dbReference type="CDD" id="cd01887">
    <property type="entry name" value="IF2_eIF5B"/>
    <property type="match status" value="1"/>
</dbReference>
<dbReference type="SUPFAM" id="SSF50447">
    <property type="entry name" value="Translation proteins"/>
    <property type="match status" value="2"/>
</dbReference>
<evidence type="ECO:0000259" key="11">
    <source>
        <dbReference type="PROSITE" id="PS51722"/>
    </source>
</evidence>
<dbReference type="InterPro" id="IPR009000">
    <property type="entry name" value="Transl_B-barrel_sf"/>
</dbReference>
<comment type="function">
    <text evidence="7">One of the essential components for the initiation of protein synthesis. Protects formylmethionyl-tRNA from spontaneous hydrolysis and promotes its binding to the 30S ribosomal subunits. Also involved in the hydrolysis of GTP during the formation of the 70S ribosomal complex.</text>
</comment>
<feature type="domain" description="Tr-type G" evidence="11">
    <location>
        <begin position="462"/>
        <end position="635"/>
    </location>
</feature>
<dbReference type="Proteomes" id="UP000743370">
    <property type="component" value="Unassembled WGS sequence"/>
</dbReference>
<keyword evidence="9" id="KW-0175">Coiled coil</keyword>
<accession>A0A8T0JIJ3</accession>
<evidence type="ECO:0000256" key="3">
    <source>
        <dbReference type="ARBA" id="ARBA00022540"/>
    </source>
</evidence>
<feature type="compositionally biased region" description="Basic and acidic residues" evidence="10">
    <location>
        <begin position="294"/>
        <end position="306"/>
    </location>
</feature>
<dbReference type="NCBIfam" id="TIGR00487">
    <property type="entry name" value="IF-2"/>
    <property type="match status" value="1"/>
</dbReference>
<dbReference type="HAMAP" id="MF_00100_B">
    <property type="entry name" value="IF_2_B"/>
    <property type="match status" value="1"/>
</dbReference>
<evidence type="ECO:0000256" key="7">
    <source>
        <dbReference type="ARBA" id="ARBA00025162"/>
    </source>
</evidence>
<dbReference type="AlphaFoldDB" id="A0A8T0JIJ3"/>
<dbReference type="InterPro" id="IPR015760">
    <property type="entry name" value="TIF_IF2"/>
</dbReference>
<evidence type="ECO:0000313" key="13">
    <source>
        <dbReference type="Proteomes" id="UP000743370"/>
    </source>
</evidence>
<dbReference type="CDD" id="cd03692">
    <property type="entry name" value="mtIF2_IVc"/>
    <property type="match status" value="1"/>
</dbReference>
<dbReference type="InterPro" id="IPR036925">
    <property type="entry name" value="TIF_IF2_dom3_sf"/>
</dbReference>
<dbReference type="FunFam" id="2.40.30.10:FF:000008">
    <property type="entry name" value="Translation initiation factor IF-2"/>
    <property type="match status" value="1"/>
</dbReference>
<dbReference type="InterPro" id="IPR027417">
    <property type="entry name" value="P-loop_NTPase"/>
</dbReference>
<evidence type="ECO:0000313" key="12">
    <source>
        <dbReference type="EMBL" id="KAG2372404.1"/>
    </source>
</evidence>
<keyword evidence="6" id="KW-0342">GTP-binding</keyword>
<keyword evidence="2" id="KW-0934">Plastid</keyword>
<dbReference type="GO" id="GO:0005737">
    <property type="term" value="C:cytoplasm"/>
    <property type="evidence" value="ECO:0007669"/>
    <property type="project" value="TreeGrafter"/>
</dbReference>
<dbReference type="GO" id="GO:0003924">
    <property type="term" value="F:GTPase activity"/>
    <property type="evidence" value="ECO:0007669"/>
    <property type="project" value="InterPro"/>
</dbReference>
<dbReference type="PANTHER" id="PTHR43381">
    <property type="entry name" value="TRANSLATION INITIATION FACTOR IF-2-RELATED"/>
    <property type="match status" value="1"/>
</dbReference>
<dbReference type="CDD" id="cd03702">
    <property type="entry name" value="IF2_mtIF2_II"/>
    <property type="match status" value="1"/>
</dbReference>
<dbReference type="PANTHER" id="PTHR43381:SF5">
    <property type="entry name" value="TR-TYPE G DOMAIN-CONTAINING PROTEIN"/>
    <property type="match status" value="1"/>
</dbReference>
<dbReference type="InterPro" id="IPR000795">
    <property type="entry name" value="T_Tr_GTP-bd_dom"/>
</dbReference>
<sequence>MIKRVGLRMSCECGNTIQQKNPFLWMRVKMCLVSLKDFKKVSHFVPVVSIRLFILVNHFDYLEASFLDFTLIVFSRSLSQTLVLVLCFFPLSPTVKWFNGRVRRSVDEVHFRCWSLVKEPEVSDFLCHSSFFDVEKCKRVARPTLSFVLDKVLNLDVSESGFGSKGTLFSVYAVLSLFIFSASDFSTNTTYLRSLWKKGVMDIRMKKYLLDPVEEEKLRNKCWLQAVGGSESRLIVKCNIQATLLVLPLIGIWALVGNKQGTMSSLASPVSLGSLMSKEMALFIIVCVSSSSKGGDDGAEKAEKLGNSKHLRMPKPNYNKIEEEKSQTRGGEKVASELDVSIPGAATARKGRKWSKASRKAARLQAARDAAPVKVEILEVGDSGMLVEELAYCLATSEGEILGYLYSKGIKPDGVQTLDNDMVKMVCKEYDVEVIDADPVKVEGLVKKREILDEDDLDKLKDRPPVITIMGHVDHGKTTLLDYIRKSKVAASEAGGITQGIGAYKVEVPVDGKKLPCVFLDTPGHEAFGAMRARGASVTDIAIIVVAADDGIRPQTNEAIAHAKAAGVPIIIAINKAYKDGANPERVMQELSSIGLMPEDWGGSTPMVPISALKGQNLDDLLETVMLVAELQELKANPDRSAKGTVIEAGLDKSKGPFATFIVQNGSLRRGDIVVCGEAFGKVRALFDDGGKRVDEATPSVPVQVIGLNNVPIAGDEFEVVESLDAARERAEARAESLRNERISAKAGDGKVTLSSLASAVSSGKLSGLDLHQLNIILKVDLQGSIEAVRKALQVLPQDNVTLKFLLEATGDVSTSDVDLAVASKAIIVGFNVKASGSVKSYADNKAVEIRLYRVIYELIDDVRNAMEGLLEPVEEQVTIGSAVVRAVFSSGSGRVAGCMVTEGKVLKDCGIRVKRKGKIVHVGIIDSLRRVKEIVKEVNAGLECGLGLEDFDDWEDGDILEAFNTVEKKRTLEEASASMAAAVEGVGVAR</sequence>
<gene>
    <name evidence="12" type="ORF">HKW66_Vig0207270</name>
</gene>
<comment type="similarity">
    <text evidence="1">Belongs to the TRAFAC class translation factor GTPase superfamily. Classic translation factor GTPase family. IF-2 subfamily.</text>
</comment>
<dbReference type="FunFam" id="3.40.50.300:FF:000019">
    <property type="entry name" value="Translation initiation factor IF-2"/>
    <property type="match status" value="1"/>
</dbReference>
<dbReference type="FunFam" id="2.40.30.10:FF:000054">
    <property type="entry name" value="Translation initiation factor IF-2"/>
    <property type="match status" value="1"/>
</dbReference>
<keyword evidence="4" id="KW-0547">Nucleotide-binding</keyword>
<keyword evidence="2" id="KW-0150">Chloroplast</keyword>
<organism evidence="12 13">
    <name type="scientific">Phaseolus angularis</name>
    <name type="common">Azuki bean</name>
    <name type="synonym">Vigna angularis</name>
    <dbReference type="NCBI Taxonomy" id="3914"/>
    <lineage>
        <taxon>Eukaryota</taxon>
        <taxon>Viridiplantae</taxon>
        <taxon>Streptophyta</taxon>
        <taxon>Embryophyta</taxon>
        <taxon>Tracheophyta</taxon>
        <taxon>Spermatophyta</taxon>
        <taxon>Magnoliopsida</taxon>
        <taxon>eudicotyledons</taxon>
        <taxon>Gunneridae</taxon>
        <taxon>Pentapetalae</taxon>
        <taxon>rosids</taxon>
        <taxon>fabids</taxon>
        <taxon>Fabales</taxon>
        <taxon>Fabaceae</taxon>
        <taxon>Papilionoideae</taxon>
        <taxon>50 kb inversion clade</taxon>
        <taxon>NPAAA clade</taxon>
        <taxon>indigoferoid/millettioid clade</taxon>
        <taxon>Phaseoleae</taxon>
        <taxon>Vigna</taxon>
    </lineage>
</organism>
<dbReference type="PROSITE" id="PS51722">
    <property type="entry name" value="G_TR_2"/>
    <property type="match status" value="1"/>
</dbReference>
<dbReference type="InterPro" id="IPR000178">
    <property type="entry name" value="TF_IF2_bacterial-like"/>
</dbReference>
<dbReference type="PRINTS" id="PR00315">
    <property type="entry name" value="ELONGATNFCT"/>
</dbReference>
<dbReference type="Pfam" id="PF22042">
    <property type="entry name" value="EF-G_D2"/>
    <property type="match status" value="1"/>
</dbReference>
<evidence type="ECO:0000256" key="10">
    <source>
        <dbReference type="SAM" id="MobiDB-lite"/>
    </source>
</evidence>
<dbReference type="InterPro" id="IPR005225">
    <property type="entry name" value="Small_GTP-bd"/>
</dbReference>
<dbReference type="GO" id="GO:0005525">
    <property type="term" value="F:GTP binding"/>
    <property type="evidence" value="ECO:0007669"/>
    <property type="project" value="UniProtKB-KW"/>
</dbReference>
<dbReference type="InterPro" id="IPR053905">
    <property type="entry name" value="EF-G-like_DII"/>
</dbReference>
<dbReference type="NCBIfam" id="TIGR00231">
    <property type="entry name" value="small_GTP"/>
    <property type="match status" value="1"/>
</dbReference>
<proteinExistence type="inferred from homology"/>
<dbReference type="GO" id="GO:0003743">
    <property type="term" value="F:translation initiation factor activity"/>
    <property type="evidence" value="ECO:0007669"/>
    <property type="project" value="UniProtKB-KW"/>
</dbReference>
<dbReference type="FunFam" id="3.40.50.10050:FF:000001">
    <property type="entry name" value="Translation initiation factor IF-2"/>
    <property type="match status" value="1"/>
</dbReference>
<dbReference type="EMBL" id="JABFOF010000011">
    <property type="protein sequence ID" value="KAG2372404.1"/>
    <property type="molecule type" value="Genomic_DNA"/>
</dbReference>
<evidence type="ECO:0000256" key="9">
    <source>
        <dbReference type="SAM" id="Coils"/>
    </source>
</evidence>